<evidence type="ECO:0000256" key="5">
    <source>
        <dbReference type="ARBA" id="ARBA00023242"/>
    </source>
</evidence>
<name>A0AAV6GAW6_9TELE</name>
<dbReference type="Proteomes" id="UP000823561">
    <property type="component" value="Chromosome 14"/>
</dbReference>
<evidence type="ECO:0000256" key="2">
    <source>
        <dbReference type="ARBA" id="ARBA00022491"/>
    </source>
</evidence>
<keyword evidence="5" id="KW-0539">Nucleus</keyword>
<gene>
    <name evidence="8" type="ORF">AALO_G00193910</name>
</gene>
<feature type="compositionally biased region" description="Pro residues" evidence="6">
    <location>
        <begin position="212"/>
        <end position="237"/>
    </location>
</feature>
<feature type="domain" description="BEN" evidence="7">
    <location>
        <begin position="248"/>
        <end position="349"/>
    </location>
</feature>
<proteinExistence type="predicted"/>
<dbReference type="GO" id="GO:0045746">
    <property type="term" value="P:negative regulation of Notch signaling pathway"/>
    <property type="evidence" value="ECO:0007669"/>
    <property type="project" value="InterPro"/>
</dbReference>
<dbReference type="PANTHER" id="PTHR35346">
    <property type="entry name" value="BEN DOMAIN-CONTAINING PROTEIN 6"/>
    <property type="match status" value="1"/>
</dbReference>
<dbReference type="GO" id="GO:0005634">
    <property type="term" value="C:nucleus"/>
    <property type="evidence" value="ECO:0007669"/>
    <property type="project" value="UniProtKB-SubCell"/>
</dbReference>
<feature type="region of interest" description="Disordered" evidence="6">
    <location>
        <begin position="64"/>
        <end position="121"/>
    </location>
</feature>
<dbReference type="PROSITE" id="PS51457">
    <property type="entry name" value="BEN"/>
    <property type="match status" value="1"/>
</dbReference>
<keyword evidence="3" id="KW-0805">Transcription regulation</keyword>
<reference evidence="8" key="1">
    <citation type="submission" date="2020-10" db="EMBL/GenBank/DDBJ databases">
        <title>Chromosome-scale genome assembly of the Allis shad, Alosa alosa.</title>
        <authorList>
            <person name="Margot Z."/>
            <person name="Christophe K."/>
            <person name="Cabau C."/>
            <person name="Louis A."/>
            <person name="Berthelot C."/>
            <person name="Parey E."/>
            <person name="Roest Crollius H."/>
            <person name="Montfort J."/>
            <person name="Robinson-Rechavi M."/>
            <person name="Bucao C."/>
            <person name="Bouchez O."/>
            <person name="Gislard M."/>
            <person name="Lluch J."/>
            <person name="Milhes M."/>
            <person name="Lampietro C."/>
            <person name="Lopez Roques C."/>
            <person name="Donnadieu C."/>
            <person name="Braasch I."/>
            <person name="Desvignes T."/>
            <person name="Postlethwait J."/>
            <person name="Bobe J."/>
            <person name="Guiguen Y."/>
        </authorList>
    </citation>
    <scope>NUCLEOTIDE SEQUENCE</scope>
    <source>
        <strain evidence="8">M-15738</strain>
        <tissue evidence="8">Blood</tissue>
    </source>
</reference>
<accession>A0AAV6GAW6</accession>
<dbReference type="InterPro" id="IPR018379">
    <property type="entry name" value="BEN_domain"/>
</dbReference>
<organism evidence="8 9">
    <name type="scientific">Alosa alosa</name>
    <name type="common">allis shad</name>
    <dbReference type="NCBI Taxonomy" id="278164"/>
    <lineage>
        <taxon>Eukaryota</taxon>
        <taxon>Metazoa</taxon>
        <taxon>Chordata</taxon>
        <taxon>Craniata</taxon>
        <taxon>Vertebrata</taxon>
        <taxon>Euteleostomi</taxon>
        <taxon>Actinopterygii</taxon>
        <taxon>Neopterygii</taxon>
        <taxon>Teleostei</taxon>
        <taxon>Clupei</taxon>
        <taxon>Clupeiformes</taxon>
        <taxon>Clupeoidei</taxon>
        <taxon>Clupeidae</taxon>
        <taxon>Alosa</taxon>
    </lineage>
</organism>
<dbReference type="EMBL" id="JADWDJ010000014">
    <property type="protein sequence ID" value="KAG5270547.1"/>
    <property type="molecule type" value="Genomic_DNA"/>
</dbReference>
<comment type="subcellular location">
    <subcellularLocation>
        <location evidence="1">Nucleus</location>
    </subcellularLocation>
</comment>
<dbReference type="PANTHER" id="PTHR35346:SF1">
    <property type="entry name" value="BEN DOMAIN-CONTAINING PROTEIN 6"/>
    <property type="match status" value="1"/>
</dbReference>
<feature type="region of interest" description="Disordered" evidence="6">
    <location>
        <begin position="187"/>
        <end position="244"/>
    </location>
</feature>
<evidence type="ECO:0000256" key="4">
    <source>
        <dbReference type="ARBA" id="ARBA00023163"/>
    </source>
</evidence>
<dbReference type="AlphaFoldDB" id="A0AAV6GAW6"/>
<dbReference type="InterPro" id="IPR037496">
    <property type="entry name" value="BEND6-like"/>
</dbReference>
<evidence type="ECO:0000313" key="8">
    <source>
        <dbReference type="EMBL" id="KAG5270547.1"/>
    </source>
</evidence>
<evidence type="ECO:0000256" key="6">
    <source>
        <dbReference type="SAM" id="MobiDB-lite"/>
    </source>
</evidence>
<keyword evidence="9" id="KW-1185">Reference proteome</keyword>
<dbReference type="GO" id="GO:0003714">
    <property type="term" value="F:transcription corepressor activity"/>
    <property type="evidence" value="ECO:0007669"/>
    <property type="project" value="InterPro"/>
</dbReference>
<evidence type="ECO:0000256" key="1">
    <source>
        <dbReference type="ARBA" id="ARBA00004123"/>
    </source>
</evidence>
<dbReference type="SMART" id="SM01025">
    <property type="entry name" value="BEN"/>
    <property type="match status" value="1"/>
</dbReference>
<evidence type="ECO:0000256" key="3">
    <source>
        <dbReference type="ARBA" id="ARBA00023015"/>
    </source>
</evidence>
<keyword evidence="4" id="KW-0804">Transcription</keyword>
<dbReference type="Pfam" id="PF10523">
    <property type="entry name" value="BEN"/>
    <property type="match status" value="1"/>
</dbReference>
<dbReference type="Gene3D" id="1.10.10.2590">
    <property type="entry name" value="BEN domain"/>
    <property type="match status" value="1"/>
</dbReference>
<protein>
    <recommendedName>
        <fullName evidence="7">BEN domain-containing protein</fullName>
    </recommendedName>
</protein>
<dbReference type="GO" id="GO:0045666">
    <property type="term" value="P:positive regulation of neuron differentiation"/>
    <property type="evidence" value="ECO:0007669"/>
    <property type="project" value="InterPro"/>
</dbReference>
<evidence type="ECO:0000313" key="9">
    <source>
        <dbReference type="Proteomes" id="UP000823561"/>
    </source>
</evidence>
<keyword evidence="2" id="KW-0678">Repressor</keyword>
<comment type="caution">
    <text evidence="8">The sequence shown here is derived from an EMBL/GenBank/DDBJ whole genome shotgun (WGS) entry which is preliminary data.</text>
</comment>
<feature type="region of interest" description="Disordered" evidence="6">
    <location>
        <begin position="134"/>
        <end position="153"/>
    </location>
</feature>
<sequence length="354" mass="38649">MTKTMFMLIEWVRDPPTWDVLPVKKVIYGEIEVGNVCDVEYLEESSPARIIELGSRNTLLKALGKLERDRAGGPTTTSGPSGRGQREKRPPAPYSPGGTTSDNDECVPMKRKKKERESSSKKILMEYYAGLAKSSGDSAGLGKSSGDSDSATINSMSHQLDEIYNILIDMNHRISRLEKHIITNHKTPMPAGASVPPTVQHPLAAPTTPVHQPAPPAPVRQPGPPTPVRQPAPPPPSASATTICSTNNTDVHIGLSTSITQHQYGSIKWFNAKKATKDLLLAVFGRSILASHSYTGKQSNAFRTKAAKPQLNPVKVGDIINYITKRFGVDQGEVKKAISEKCADQEKMEKRWTH</sequence>
<dbReference type="GO" id="GO:0003677">
    <property type="term" value="F:DNA binding"/>
    <property type="evidence" value="ECO:0007669"/>
    <property type="project" value="InterPro"/>
</dbReference>
<evidence type="ECO:0000259" key="7">
    <source>
        <dbReference type="PROSITE" id="PS51457"/>
    </source>
</evidence>